<protein>
    <submittedName>
        <fullName evidence="5">Winged helix-turn-helix domain-containing protein</fullName>
    </submittedName>
</protein>
<keyword evidence="3" id="KW-0472">Membrane</keyword>
<evidence type="ECO:0000256" key="3">
    <source>
        <dbReference type="SAM" id="Phobius"/>
    </source>
</evidence>
<dbReference type="Proteomes" id="UP000032568">
    <property type="component" value="Chromosome"/>
</dbReference>
<name>A0AAF0C1T9_9GAMM</name>
<evidence type="ECO:0000259" key="4">
    <source>
        <dbReference type="PROSITE" id="PS51755"/>
    </source>
</evidence>
<organism evidence="5 6">
    <name type="scientific">Thalassomonas actiniarum</name>
    <dbReference type="NCBI Taxonomy" id="485447"/>
    <lineage>
        <taxon>Bacteria</taxon>
        <taxon>Pseudomonadati</taxon>
        <taxon>Pseudomonadota</taxon>
        <taxon>Gammaproteobacteria</taxon>
        <taxon>Alteromonadales</taxon>
        <taxon>Colwelliaceae</taxon>
        <taxon>Thalassomonas</taxon>
    </lineage>
</organism>
<evidence type="ECO:0000313" key="5">
    <source>
        <dbReference type="EMBL" id="WDD97105.1"/>
    </source>
</evidence>
<evidence type="ECO:0000256" key="1">
    <source>
        <dbReference type="ARBA" id="ARBA00023125"/>
    </source>
</evidence>
<dbReference type="InterPro" id="IPR016032">
    <property type="entry name" value="Sig_transdc_resp-reg_C-effctor"/>
</dbReference>
<dbReference type="RefSeq" id="WP_053042883.1">
    <property type="nucleotide sequence ID" value="NZ_CP059735.1"/>
</dbReference>
<dbReference type="PROSITE" id="PS51755">
    <property type="entry name" value="OMPR_PHOB"/>
    <property type="match status" value="1"/>
</dbReference>
<sequence length="601" mass="68594">MEARFAEYRFVCDQLILYKHEEIIPLKRNQALLLHFFIANPDAIHSKDAIMGSVWQDKVVSEQVVFQTISQLRAILGTDAIKTFSRQGYKWQLALRQADTINSKPADTVPAEKAPQVHKRPHWAAFIFGALIAVGIYFLQALASKELVTLHLVQSGNAASINQKALPPVNAKNIAQGDIFSVEPIQQNHSPRQLFAAPKLAWQQAGLPMQDWLLWTDTFSSSKGIFLNYGLSHNNTLWHGYIFAKTPEQLEQKLSRRLMELHRLGLFIQSNNALDISTLTSMQKIAPNDPDLLLLLADYYFEVKQLDVAMTYAQKLANLDPSYGFSPYRAKAQWLIAELYKERHSYQLANNSLSKMSATLAGTPLWALSYENISAKAWLAYKQHDFDTMFNVLEQAIAFGQKQGDPLTLFELHIMYSILAKKGGDDHKKYAHLNEAQALLLKHGLDESNFAVVFYHFAIFTRDNSKALPYLEKILALPRTARNGWIIDHASDMLIEHYIEQQDYQTALSSLDNQPESPEKMLSLAKIYHGQQAQEQARPYFEKAFELARLQYKTRIAIDSALMLFQLSAHQAEKQAEYMAYLQENANEKWLKKQMDILANK</sequence>
<dbReference type="GO" id="GO:0006355">
    <property type="term" value="P:regulation of DNA-templated transcription"/>
    <property type="evidence" value="ECO:0007669"/>
    <property type="project" value="InterPro"/>
</dbReference>
<evidence type="ECO:0000313" key="6">
    <source>
        <dbReference type="Proteomes" id="UP000032568"/>
    </source>
</evidence>
<keyword evidence="6" id="KW-1185">Reference proteome</keyword>
<keyword evidence="1 2" id="KW-0238">DNA-binding</keyword>
<dbReference type="GO" id="GO:0003677">
    <property type="term" value="F:DNA binding"/>
    <property type="evidence" value="ECO:0007669"/>
    <property type="project" value="UniProtKB-UniRule"/>
</dbReference>
<feature type="domain" description="OmpR/PhoB-type" evidence="4">
    <location>
        <begin position="1"/>
        <end position="93"/>
    </location>
</feature>
<dbReference type="InterPro" id="IPR001867">
    <property type="entry name" value="OmpR/PhoB-type_DNA-bd"/>
</dbReference>
<proteinExistence type="predicted"/>
<dbReference type="Gene3D" id="1.25.40.10">
    <property type="entry name" value="Tetratricopeptide repeat domain"/>
    <property type="match status" value="2"/>
</dbReference>
<dbReference type="Pfam" id="PF00486">
    <property type="entry name" value="Trans_reg_C"/>
    <property type="match status" value="1"/>
</dbReference>
<keyword evidence="3" id="KW-0812">Transmembrane</keyword>
<feature type="DNA-binding region" description="OmpR/PhoB-type" evidence="2">
    <location>
        <begin position="1"/>
        <end position="93"/>
    </location>
</feature>
<dbReference type="KEGG" id="tact:SG35_017280"/>
<feature type="transmembrane region" description="Helical" evidence="3">
    <location>
        <begin position="123"/>
        <end position="143"/>
    </location>
</feature>
<dbReference type="SUPFAM" id="SSF48452">
    <property type="entry name" value="TPR-like"/>
    <property type="match status" value="1"/>
</dbReference>
<dbReference type="SUPFAM" id="SSF81901">
    <property type="entry name" value="HCP-like"/>
    <property type="match status" value="1"/>
</dbReference>
<dbReference type="EMBL" id="CP059735">
    <property type="protein sequence ID" value="WDD97105.1"/>
    <property type="molecule type" value="Genomic_DNA"/>
</dbReference>
<gene>
    <name evidence="5" type="ORF">SG35_017280</name>
</gene>
<dbReference type="InterPro" id="IPR011990">
    <property type="entry name" value="TPR-like_helical_dom_sf"/>
</dbReference>
<evidence type="ECO:0000256" key="2">
    <source>
        <dbReference type="PROSITE-ProRule" id="PRU01091"/>
    </source>
</evidence>
<dbReference type="GO" id="GO:0000160">
    <property type="term" value="P:phosphorelay signal transduction system"/>
    <property type="evidence" value="ECO:0007669"/>
    <property type="project" value="InterPro"/>
</dbReference>
<dbReference type="AlphaFoldDB" id="A0AAF0C1T9"/>
<reference evidence="5 6" key="2">
    <citation type="journal article" date="2022" name="Mar. Drugs">
        <title>Bioassay-Guided Fractionation Leads to the Detection of Cholic Acid Generated by the Rare Thalassomonas sp.</title>
        <authorList>
            <person name="Pheiffer F."/>
            <person name="Schneider Y.K."/>
            <person name="Hansen E.H."/>
            <person name="Andersen J.H."/>
            <person name="Isaksson J."/>
            <person name="Busche T."/>
            <person name="R C."/>
            <person name="Kalinowski J."/>
            <person name="Zyl L.V."/>
            <person name="Trindade M."/>
        </authorList>
    </citation>
    <scope>NUCLEOTIDE SEQUENCE [LARGE SCALE GENOMIC DNA]</scope>
    <source>
        <strain evidence="5 6">A5K-106</strain>
    </source>
</reference>
<dbReference type="SUPFAM" id="SSF46894">
    <property type="entry name" value="C-terminal effector domain of the bipartite response regulators"/>
    <property type="match status" value="1"/>
</dbReference>
<dbReference type="InterPro" id="IPR036388">
    <property type="entry name" value="WH-like_DNA-bd_sf"/>
</dbReference>
<dbReference type="Gene3D" id="1.10.10.10">
    <property type="entry name" value="Winged helix-like DNA-binding domain superfamily/Winged helix DNA-binding domain"/>
    <property type="match status" value="1"/>
</dbReference>
<dbReference type="SMART" id="SM00862">
    <property type="entry name" value="Trans_reg_C"/>
    <property type="match status" value="1"/>
</dbReference>
<reference evidence="5 6" key="1">
    <citation type="journal article" date="2015" name="Genome Announc.">
        <title>Draft Genome Sequences of Marine Isolates of Thalassomonas viridans and Thalassomonas actiniarum.</title>
        <authorList>
            <person name="Olonade I."/>
            <person name="van Zyl L.J."/>
            <person name="Trindade M."/>
        </authorList>
    </citation>
    <scope>NUCLEOTIDE SEQUENCE [LARGE SCALE GENOMIC DNA]</scope>
    <source>
        <strain evidence="5 6">A5K-106</strain>
    </source>
</reference>
<keyword evidence="3" id="KW-1133">Transmembrane helix</keyword>
<accession>A0AAF0C1T9</accession>